<dbReference type="PROSITE" id="PS51257">
    <property type="entry name" value="PROKAR_LIPOPROTEIN"/>
    <property type="match status" value="1"/>
</dbReference>
<dbReference type="EMBL" id="JBHTGP010000015">
    <property type="protein sequence ID" value="MFD0688775.1"/>
    <property type="molecule type" value="Genomic_DNA"/>
</dbReference>
<keyword evidence="3" id="KW-1133">Transmembrane helix</keyword>
<evidence type="ECO:0000313" key="6">
    <source>
        <dbReference type="EMBL" id="MFD0688775.1"/>
    </source>
</evidence>
<proteinExistence type="predicted"/>
<name>A0ABW2XSQ8_9ACTN</name>
<feature type="compositionally biased region" description="Gly residues" evidence="2">
    <location>
        <begin position="68"/>
        <end position="78"/>
    </location>
</feature>
<dbReference type="RefSeq" id="WP_131761475.1">
    <property type="nucleotide sequence ID" value="NZ_CAACUY010000169.1"/>
</dbReference>
<gene>
    <name evidence="6" type="ORF">ACFQZM_30075</name>
</gene>
<evidence type="ECO:0000259" key="5">
    <source>
        <dbReference type="Pfam" id="PF14257"/>
    </source>
</evidence>
<evidence type="ECO:0000313" key="7">
    <source>
        <dbReference type="Proteomes" id="UP001597063"/>
    </source>
</evidence>
<evidence type="ECO:0000256" key="4">
    <source>
        <dbReference type="SAM" id="SignalP"/>
    </source>
</evidence>
<accession>A0ABW2XSQ8</accession>
<organism evidence="6 7">
    <name type="scientific">Actinomadura fibrosa</name>
    <dbReference type="NCBI Taxonomy" id="111802"/>
    <lineage>
        <taxon>Bacteria</taxon>
        <taxon>Bacillati</taxon>
        <taxon>Actinomycetota</taxon>
        <taxon>Actinomycetes</taxon>
        <taxon>Streptosporangiales</taxon>
        <taxon>Thermomonosporaceae</taxon>
        <taxon>Actinomadura</taxon>
    </lineage>
</organism>
<keyword evidence="7" id="KW-1185">Reference proteome</keyword>
<feature type="transmembrane region" description="Helical" evidence="3">
    <location>
        <begin position="279"/>
        <end position="300"/>
    </location>
</feature>
<evidence type="ECO:0000256" key="3">
    <source>
        <dbReference type="SAM" id="Phobius"/>
    </source>
</evidence>
<feature type="compositionally biased region" description="Low complexity" evidence="2">
    <location>
        <begin position="46"/>
        <end position="67"/>
    </location>
</feature>
<protein>
    <submittedName>
        <fullName evidence="6">DUF4349 domain-containing protein</fullName>
    </submittedName>
</protein>
<comment type="caution">
    <text evidence="6">The sequence shown here is derived from an EMBL/GenBank/DDBJ whole genome shotgun (WGS) entry which is preliminary data.</text>
</comment>
<feature type="domain" description="DUF4349" evidence="5">
    <location>
        <begin position="92"/>
        <end position="295"/>
    </location>
</feature>
<feature type="coiled-coil region" evidence="1">
    <location>
        <begin position="205"/>
        <end position="232"/>
    </location>
</feature>
<keyword evidence="3" id="KW-0812">Transmembrane</keyword>
<dbReference type="Proteomes" id="UP001597063">
    <property type="component" value="Unassembled WGS sequence"/>
</dbReference>
<feature type="chain" id="PRO_5047029835" evidence="4">
    <location>
        <begin position="25"/>
        <end position="345"/>
    </location>
</feature>
<keyword evidence="1" id="KW-0175">Coiled coil</keyword>
<dbReference type="InterPro" id="IPR025645">
    <property type="entry name" value="DUF4349"/>
</dbReference>
<feature type="region of interest" description="Disordered" evidence="2">
    <location>
        <begin position="308"/>
        <end position="345"/>
    </location>
</feature>
<reference evidence="7" key="1">
    <citation type="journal article" date="2019" name="Int. J. Syst. Evol. Microbiol.">
        <title>The Global Catalogue of Microorganisms (GCM) 10K type strain sequencing project: providing services to taxonomists for standard genome sequencing and annotation.</title>
        <authorList>
            <consortium name="The Broad Institute Genomics Platform"/>
            <consortium name="The Broad Institute Genome Sequencing Center for Infectious Disease"/>
            <person name="Wu L."/>
            <person name="Ma J."/>
        </authorList>
    </citation>
    <scope>NUCLEOTIDE SEQUENCE [LARGE SCALE GENOMIC DNA]</scope>
    <source>
        <strain evidence="7">JCM 9371</strain>
    </source>
</reference>
<sequence length="345" mass="34981">MRIVWNVRHVTCALIAVLLLAVLAACGGGSSGGSESSTYDGSNGRAAPAGPAKAPESRTGGTDTTGGAAPGSGKGTGTGTSRVQVPPPAGHSVVYTATLQVRAGDVDASATKAKQLVTAAGGYVENESGTSSPASSQLTLKIPAERYAELLARLSTDLGTKTGLTQRAEDVTGEVADVDSRVRSAQAALASFRKLLDRARTVGEVIDVEQEIASREADLEALQARQKALQQSTRYATLTVELRGPAKTAAPKKDRGGFAGGLRDGWHAFTGFAGGVATVLGWLLPFLAAAAAIGLPLLAFRHRLRDRRADPPGATTEAEPREAVPAGAVSGGAGGEAPPPGGQAD</sequence>
<dbReference type="Pfam" id="PF14257">
    <property type="entry name" value="DUF4349"/>
    <property type="match status" value="1"/>
</dbReference>
<keyword evidence="4" id="KW-0732">Signal</keyword>
<feature type="signal peptide" evidence="4">
    <location>
        <begin position="1"/>
        <end position="24"/>
    </location>
</feature>
<evidence type="ECO:0000256" key="2">
    <source>
        <dbReference type="SAM" id="MobiDB-lite"/>
    </source>
</evidence>
<feature type="region of interest" description="Disordered" evidence="2">
    <location>
        <begin position="32"/>
        <end position="89"/>
    </location>
</feature>
<keyword evidence="3" id="KW-0472">Membrane</keyword>
<evidence type="ECO:0000256" key="1">
    <source>
        <dbReference type="SAM" id="Coils"/>
    </source>
</evidence>